<gene>
    <name evidence="1" type="ORF">GCM10009682_15640</name>
</gene>
<name>A0ABN2LNS4_9ACTN</name>
<protein>
    <submittedName>
        <fullName evidence="1">Uncharacterized protein</fullName>
    </submittedName>
</protein>
<comment type="caution">
    <text evidence="1">The sequence shown here is derived from an EMBL/GenBank/DDBJ whole genome shotgun (WGS) entry which is preliminary data.</text>
</comment>
<evidence type="ECO:0000313" key="2">
    <source>
        <dbReference type="Proteomes" id="UP001500218"/>
    </source>
</evidence>
<sequence>MLSAAVAVDDSATATPAPTAATAPMAIAARMRDRRGDGRLPEADLVIILLLLVRGR</sequence>
<proteinExistence type="predicted"/>
<evidence type="ECO:0000313" key="1">
    <source>
        <dbReference type="EMBL" id="GAA1794780.1"/>
    </source>
</evidence>
<dbReference type="Proteomes" id="UP001500218">
    <property type="component" value="Unassembled WGS sequence"/>
</dbReference>
<organism evidence="1 2">
    <name type="scientific">Luedemannella flava</name>
    <dbReference type="NCBI Taxonomy" id="349316"/>
    <lineage>
        <taxon>Bacteria</taxon>
        <taxon>Bacillati</taxon>
        <taxon>Actinomycetota</taxon>
        <taxon>Actinomycetes</taxon>
        <taxon>Micromonosporales</taxon>
        <taxon>Micromonosporaceae</taxon>
        <taxon>Luedemannella</taxon>
    </lineage>
</organism>
<keyword evidence="2" id="KW-1185">Reference proteome</keyword>
<dbReference type="EMBL" id="BAAALT010000038">
    <property type="protein sequence ID" value="GAA1794780.1"/>
    <property type="molecule type" value="Genomic_DNA"/>
</dbReference>
<reference evidence="1 2" key="1">
    <citation type="journal article" date="2019" name="Int. J. Syst. Evol. Microbiol.">
        <title>The Global Catalogue of Microorganisms (GCM) 10K type strain sequencing project: providing services to taxonomists for standard genome sequencing and annotation.</title>
        <authorList>
            <consortium name="The Broad Institute Genomics Platform"/>
            <consortium name="The Broad Institute Genome Sequencing Center for Infectious Disease"/>
            <person name="Wu L."/>
            <person name="Ma J."/>
        </authorList>
    </citation>
    <scope>NUCLEOTIDE SEQUENCE [LARGE SCALE GENOMIC DNA]</scope>
    <source>
        <strain evidence="1 2">JCM 13250</strain>
    </source>
</reference>
<accession>A0ABN2LNS4</accession>